<protein>
    <submittedName>
        <fullName evidence="2">Uncharacterized protein</fullName>
    </submittedName>
</protein>
<dbReference type="Proteomes" id="UP000887579">
    <property type="component" value="Unplaced"/>
</dbReference>
<sequence length="146" mass="17037">MKTKGDYVPSKHKQIESNDNTFVDQYNNLNLNQNRQHLFEENIWSKSVTTDKRKVQNLDYNDLREKENSTLWKKSNKHLSSSLMNLDYGFDKKDKFKKKENSITNISTLALHIACYENTMEAEADSETAGKEDLKGSKKGLIKKWD</sequence>
<evidence type="ECO:0000313" key="2">
    <source>
        <dbReference type="WBParaSite" id="ES5_v2.g21060.t1"/>
    </source>
</evidence>
<organism evidence="1 2">
    <name type="scientific">Panagrolaimus sp. ES5</name>
    <dbReference type="NCBI Taxonomy" id="591445"/>
    <lineage>
        <taxon>Eukaryota</taxon>
        <taxon>Metazoa</taxon>
        <taxon>Ecdysozoa</taxon>
        <taxon>Nematoda</taxon>
        <taxon>Chromadorea</taxon>
        <taxon>Rhabditida</taxon>
        <taxon>Tylenchina</taxon>
        <taxon>Panagrolaimomorpha</taxon>
        <taxon>Panagrolaimoidea</taxon>
        <taxon>Panagrolaimidae</taxon>
        <taxon>Panagrolaimus</taxon>
    </lineage>
</organism>
<evidence type="ECO:0000313" key="1">
    <source>
        <dbReference type="Proteomes" id="UP000887579"/>
    </source>
</evidence>
<proteinExistence type="predicted"/>
<name>A0AC34FUH8_9BILA</name>
<dbReference type="WBParaSite" id="ES5_v2.g21060.t1">
    <property type="protein sequence ID" value="ES5_v2.g21060.t1"/>
    <property type="gene ID" value="ES5_v2.g21060"/>
</dbReference>
<reference evidence="2" key="1">
    <citation type="submission" date="2022-11" db="UniProtKB">
        <authorList>
            <consortium name="WormBaseParasite"/>
        </authorList>
    </citation>
    <scope>IDENTIFICATION</scope>
</reference>
<accession>A0AC34FUH8</accession>